<organism evidence="1 2">
    <name type="scientific">Colletotrichum scovillei</name>
    <dbReference type="NCBI Taxonomy" id="1209932"/>
    <lineage>
        <taxon>Eukaryota</taxon>
        <taxon>Fungi</taxon>
        <taxon>Dikarya</taxon>
        <taxon>Ascomycota</taxon>
        <taxon>Pezizomycotina</taxon>
        <taxon>Sordariomycetes</taxon>
        <taxon>Hypocreomycetidae</taxon>
        <taxon>Glomerellales</taxon>
        <taxon>Glomerellaceae</taxon>
        <taxon>Colletotrichum</taxon>
        <taxon>Colletotrichum acutatum species complex</taxon>
    </lineage>
</organism>
<name>A0A9P7RGU3_9PEZI</name>
<gene>
    <name evidence="1" type="ORF">JMJ77_005625</name>
</gene>
<comment type="caution">
    <text evidence="1">The sequence shown here is derived from an EMBL/GenBank/DDBJ whole genome shotgun (WGS) entry which is preliminary data.</text>
</comment>
<reference evidence="1" key="1">
    <citation type="submission" date="2021-05" db="EMBL/GenBank/DDBJ databases">
        <title>Comparative genomics of three Colletotrichum scovillei strains and genetic complementation revealed genes involved fungal growth and virulence on chili pepper.</title>
        <authorList>
            <person name="Hsieh D.-K."/>
            <person name="Chuang S.-C."/>
            <person name="Chen C.-Y."/>
            <person name="Chao Y.-T."/>
            <person name="Lu M.-Y.J."/>
            <person name="Lee M.-H."/>
            <person name="Shih M.-C."/>
        </authorList>
    </citation>
    <scope>NUCLEOTIDE SEQUENCE</scope>
    <source>
        <strain evidence="1">Coll-153</strain>
    </source>
</reference>
<evidence type="ECO:0000313" key="2">
    <source>
        <dbReference type="Proteomes" id="UP000699042"/>
    </source>
</evidence>
<keyword evidence="2" id="KW-1185">Reference proteome</keyword>
<accession>A0A9P7RGU3</accession>
<evidence type="ECO:0000313" key="1">
    <source>
        <dbReference type="EMBL" id="KAG7058248.1"/>
    </source>
</evidence>
<dbReference type="Proteomes" id="UP000699042">
    <property type="component" value="Unassembled WGS sequence"/>
</dbReference>
<sequence length="107" mass="12265">MPSAARFIVCRVNSYRLFWWWGLTGGSHMGLLPIGKYTRSWRTASRVSTCRQDGPHRVARYYARNVCTHTETKKSSFSQSGTIQIGICWRRASTTDLKWYSGGGNKR</sequence>
<dbReference type="EMBL" id="JAESDN010000001">
    <property type="protein sequence ID" value="KAG7058248.1"/>
    <property type="molecule type" value="Genomic_DNA"/>
</dbReference>
<protein>
    <submittedName>
        <fullName evidence="1">Uncharacterized protein</fullName>
    </submittedName>
</protein>
<feature type="non-terminal residue" evidence="1">
    <location>
        <position position="107"/>
    </location>
</feature>
<proteinExistence type="predicted"/>
<dbReference type="AlphaFoldDB" id="A0A9P7RGU3"/>